<keyword evidence="5 11" id="KW-0812">Transmembrane</keyword>
<dbReference type="Proteomes" id="UP000887568">
    <property type="component" value="Unplaced"/>
</dbReference>
<feature type="transmembrane region" description="Helical" evidence="11">
    <location>
        <begin position="16"/>
        <end position="38"/>
    </location>
</feature>
<dbReference type="GO" id="GO:0031419">
    <property type="term" value="F:cobalamin binding"/>
    <property type="evidence" value="ECO:0007669"/>
    <property type="project" value="UniProtKB-KW"/>
</dbReference>
<feature type="transmembrane region" description="Helical" evidence="11">
    <location>
        <begin position="149"/>
        <end position="167"/>
    </location>
</feature>
<proteinExistence type="inferred from homology"/>
<dbReference type="GO" id="GO:0072665">
    <property type="term" value="P:protein localization to vacuole"/>
    <property type="evidence" value="ECO:0007669"/>
    <property type="project" value="TreeGrafter"/>
</dbReference>
<comment type="subcellular location">
    <subcellularLocation>
        <location evidence="1">Lysosome membrane</location>
        <topology evidence="1">Multi-pass membrane protein</topology>
    </subcellularLocation>
</comment>
<evidence type="ECO:0000256" key="1">
    <source>
        <dbReference type="ARBA" id="ARBA00004155"/>
    </source>
</evidence>
<keyword evidence="7 11" id="KW-0472">Membrane</keyword>
<evidence type="ECO:0000256" key="10">
    <source>
        <dbReference type="SAM" id="Coils"/>
    </source>
</evidence>
<sequence length="536" mass="61381">MITTNIKMAIPVEVPLITWASFGASFVVALLFAIYYICHFKSKRHSERSSTITAVLALTVAILTIAVVPIDIFTVSFLKDEDGTYKDWATSNITRQYVTNTLLYSYYALYGCMAFFIFLAIPFVIFYYEEQDEETTTKERIWGAVKYTACFVISAAVLLIIGAFVPLQQIPDKNSTDWENFKYLFNELGESKGETALYFLVGFVTLLGMLGLIFYTAFGITALPIDLIKGYRSAEEELEDVQETASANRDQLRTLKRKRRRGRNLSSRERRNLEDLKDEEELIQQRERHLVAIQKKLCYKCSCVWRPLQVVIGIVLILVAILVFGSLFISSLDRILHSLGYKTGYILPTSTLPNPLGMLLVVMQQVFPLDYIVFVGLVLFFIYSSMAGVRRIGIWFCCVKMYKIRPHHTKPQALLFLCMYLMILLLAVNVMLYNLAPDYMTYGHQKFLPENSTEPEQCTTSESSSDCTMTVTMALMTKFVFQLWFFGACYYWANWAFLGFILIGLIINLLRRRRSAIEDEVDSSDSEDSDEEMLAP</sequence>
<dbReference type="GeneID" id="119729094"/>
<evidence type="ECO:0000313" key="12">
    <source>
        <dbReference type="EnsemblMetazoa" id="XP_038057530.1"/>
    </source>
</evidence>
<dbReference type="RefSeq" id="XP_038057530.1">
    <property type="nucleotide sequence ID" value="XM_038201602.1"/>
</dbReference>
<feature type="transmembrane region" description="Helical" evidence="11">
    <location>
        <begin position="196"/>
        <end position="223"/>
    </location>
</feature>
<evidence type="ECO:0000256" key="9">
    <source>
        <dbReference type="ARBA" id="ARBA00023285"/>
    </source>
</evidence>
<evidence type="ECO:0000256" key="3">
    <source>
        <dbReference type="ARBA" id="ARBA00022448"/>
    </source>
</evidence>
<comment type="similarity">
    <text evidence="2">Belongs to the LIMR family. LMBRD1 subfamily.</text>
</comment>
<evidence type="ECO:0008006" key="14">
    <source>
        <dbReference type="Google" id="ProtNLM"/>
    </source>
</evidence>
<evidence type="ECO:0000256" key="6">
    <source>
        <dbReference type="ARBA" id="ARBA00022989"/>
    </source>
</evidence>
<feature type="transmembrane region" description="Helical" evidence="11">
    <location>
        <begin position="107"/>
        <end position="128"/>
    </location>
</feature>
<protein>
    <recommendedName>
        <fullName evidence="14">Lysosomal cobalamin transporter</fullName>
    </recommendedName>
</protein>
<keyword evidence="8" id="KW-0458">Lysosome</keyword>
<feature type="transmembrane region" description="Helical" evidence="11">
    <location>
        <begin position="413"/>
        <end position="436"/>
    </location>
</feature>
<keyword evidence="3" id="KW-0813">Transport</keyword>
<feature type="transmembrane region" description="Helical" evidence="11">
    <location>
        <begin position="483"/>
        <end position="507"/>
    </location>
</feature>
<dbReference type="PANTHER" id="PTHR16130">
    <property type="entry name" value="LYSOSOMAL COBALAMIN TRANSPORTER-RELATED"/>
    <property type="match status" value="1"/>
</dbReference>
<dbReference type="EnsemblMetazoa" id="XM_038201602.1">
    <property type="protein sequence ID" value="XP_038057530.1"/>
    <property type="gene ID" value="LOC119729094"/>
</dbReference>
<feature type="transmembrane region" description="Helical" evidence="11">
    <location>
        <begin position="371"/>
        <end position="392"/>
    </location>
</feature>
<keyword evidence="10" id="KW-0175">Coiled coil</keyword>
<accession>A0A914A1L7</accession>
<dbReference type="AlphaFoldDB" id="A0A914A1L7"/>
<keyword evidence="6 11" id="KW-1133">Transmembrane helix</keyword>
<dbReference type="CTD" id="55788"/>
<evidence type="ECO:0000256" key="4">
    <source>
        <dbReference type="ARBA" id="ARBA00022628"/>
    </source>
</evidence>
<evidence type="ECO:0000313" key="13">
    <source>
        <dbReference type="Proteomes" id="UP000887568"/>
    </source>
</evidence>
<keyword evidence="4" id="KW-0846">Cobalamin</keyword>
<keyword evidence="9" id="KW-0170">Cobalt</keyword>
<evidence type="ECO:0000256" key="7">
    <source>
        <dbReference type="ARBA" id="ARBA00023136"/>
    </source>
</evidence>
<reference evidence="12" key="1">
    <citation type="submission" date="2022-11" db="UniProtKB">
        <authorList>
            <consortium name="EnsemblMetazoa"/>
        </authorList>
    </citation>
    <scope>IDENTIFICATION</scope>
</reference>
<dbReference type="OMA" id="FWAQFVF"/>
<feature type="coiled-coil region" evidence="10">
    <location>
        <begin position="231"/>
        <end position="296"/>
    </location>
</feature>
<dbReference type="GO" id="GO:0005765">
    <property type="term" value="C:lysosomal membrane"/>
    <property type="evidence" value="ECO:0007669"/>
    <property type="project" value="UniProtKB-SubCell"/>
</dbReference>
<evidence type="ECO:0000256" key="11">
    <source>
        <dbReference type="SAM" id="Phobius"/>
    </source>
</evidence>
<dbReference type="PANTHER" id="PTHR16130:SF2">
    <property type="entry name" value="LYSOSOMAL COBALAMIN TRANSPORT ESCORT PROTEIN LMBD1"/>
    <property type="match status" value="1"/>
</dbReference>
<dbReference type="InterPro" id="IPR050854">
    <property type="entry name" value="LMBD1_LysCbl_Transport"/>
</dbReference>
<evidence type="ECO:0000256" key="8">
    <source>
        <dbReference type="ARBA" id="ARBA00023228"/>
    </source>
</evidence>
<organism evidence="12 13">
    <name type="scientific">Patiria miniata</name>
    <name type="common">Bat star</name>
    <name type="synonym">Asterina miniata</name>
    <dbReference type="NCBI Taxonomy" id="46514"/>
    <lineage>
        <taxon>Eukaryota</taxon>
        <taxon>Metazoa</taxon>
        <taxon>Echinodermata</taxon>
        <taxon>Eleutherozoa</taxon>
        <taxon>Asterozoa</taxon>
        <taxon>Asteroidea</taxon>
        <taxon>Valvatacea</taxon>
        <taxon>Valvatida</taxon>
        <taxon>Asterinidae</taxon>
        <taxon>Patiria</taxon>
    </lineage>
</organism>
<keyword evidence="13" id="KW-1185">Reference proteome</keyword>
<dbReference type="InterPro" id="IPR006876">
    <property type="entry name" value="LMBR1-like_membr_prot"/>
</dbReference>
<name>A0A914A1L7_PATMI</name>
<evidence type="ECO:0000256" key="5">
    <source>
        <dbReference type="ARBA" id="ARBA00022692"/>
    </source>
</evidence>
<dbReference type="Pfam" id="PF04791">
    <property type="entry name" value="LMBR1"/>
    <property type="match status" value="1"/>
</dbReference>
<feature type="transmembrane region" description="Helical" evidence="11">
    <location>
        <begin position="50"/>
        <end position="70"/>
    </location>
</feature>
<feature type="transmembrane region" description="Helical" evidence="11">
    <location>
        <begin position="310"/>
        <end position="329"/>
    </location>
</feature>
<dbReference type="OrthoDB" id="73273at2759"/>
<evidence type="ECO:0000256" key="2">
    <source>
        <dbReference type="ARBA" id="ARBA00009901"/>
    </source>
</evidence>